<dbReference type="EMBL" id="LAZR01000223">
    <property type="protein sequence ID" value="KKN80900.1"/>
    <property type="molecule type" value="Genomic_DNA"/>
</dbReference>
<name>A0A0F9TI36_9ZZZZ</name>
<dbReference type="InterPro" id="IPR009642">
    <property type="entry name" value="DUF1236"/>
</dbReference>
<sequence length="93" mass="9841">MLRTALIVALSTLALTSLAAGQGGDENVIVLQYAAEHPSDNAQLPTAPQLGDSVPDTIALQQVDGNSTLAYFYYNGEPVLVDLKTRSIVRIGQ</sequence>
<protein>
    <recommendedName>
        <fullName evidence="2">DUF1236 domain-containing protein</fullName>
    </recommendedName>
</protein>
<evidence type="ECO:0000313" key="1">
    <source>
        <dbReference type="EMBL" id="KKN80900.1"/>
    </source>
</evidence>
<reference evidence="1" key="1">
    <citation type="journal article" date="2015" name="Nature">
        <title>Complex archaea that bridge the gap between prokaryotes and eukaryotes.</title>
        <authorList>
            <person name="Spang A."/>
            <person name="Saw J.H."/>
            <person name="Jorgensen S.L."/>
            <person name="Zaremba-Niedzwiedzka K."/>
            <person name="Martijn J."/>
            <person name="Lind A.E."/>
            <person name="van Eijk R."/>
            <person name="Schleper C."/>
            <person name="Guy L."/>
            <person name="Ettema T.J."/>
        </authorList>
    </citation>
    <scope>NUCLEOTIDE SEQUENCE</scope>
</reference>
<organism evidence="1">
    <name type="scientific">marine sediment metagenome</name>
    <dbReference type="NCBI Taxonomy" id="412755"/>
    <lineage>
        <taxon>unclassified sequences</taxon>
        <taxon>metagenomes</taxon>
        <taxon>ecological metagenomes</taxon>
    </lineage>
</organism>
<accession>A0A0F9TI36</accession>
<dbReference type="Pfam" id="PF06823">
    <property type="entry name" value="DUF1236"/>
    <property type="match status" value="1"/>
</dbReference>
<comment type="caution">
    <text evidence="1">The sequence shown here is derived from an EMBL/GenBank/DDBJ whole genome shotgun (WGS) entry which is preliminary data.</text>
</comment>
<evidence type="ECO:0008006" key="2">
    <source>
        <dbReference type="Google" id="ProtNLM"/>
    </source>
</evidence>
<gene>
    <name evidence="1" type="ORF">LCGC14_0324560</name>
</gene>
<dbReference type="AlphaFoldDB" id="A0A0F9TI36"/>
<proteinExistence type="predicted"/>